<proteinExistence type="predicted"/>
<dbReference type="RefSeq" id="WP_157730060.1">
    <property type="nucleotide sequence ID" value="NZ_LT899436.1"/>
</dbReference>
<gene>
    <name evidence="2" type="ORF">TJEJU_0545</name>
</gene>
<reference evidence="2 3" key="1">
    <citation type="submission" date="2017-07" db="EMBL/GenBank/DDBJ databases">
        <authorList>
            <person name="Sun Z.S."/>
            <person name="Albrecht U."/>
            <person name="Echele G."/>
            <person name="Lee C.C."/>
        </authorList>
    </citation>
    <scope>NUCLEOTIDE SEQUENCE [LARGE SCALE GENOMIC DNA]</scope>
    <source>
        <strain evidence="3">type strain: KCTC 22618</strain>
    </source>
</reference>
<organism evidence="2 3">
    <name type="scientific">Tenacibaculum jejuense</name>
    <dbReference type="NCBI Taxonomy" id="584609"/>
    <lineage>
        <taxon>Bacteria</taxon>
        <taxon>Pseudomonadati</taxon>
        <taxon>Bacteroidota</taxon>
        <taxon>Flavobacteriia</taxon>
        <taxon>Flavobacteriales</taxon>
        <taxon>Flavobacteriaceae</taxon>
        <taxon>Tenacibaculum</taxon>
    </lineage>
</organism>
<dbReference type="Proteomes" id="UP000215214">
    <property type="component" value="Chromosome TJEJU"/>
</dbReference>
<name>A0A238U5P8_9FLAO</name>
<keyword evidence="1" id="KW-0732">Signal</keyword>
<dbReference type="EMBL" id="LT899436">
    <property type="protein sequence ID" value="SNR14326.1"/>
    <property type="molecule type" value="Genomic_DNA"/>
</dbReference>
<dbReference type="OrthoDB" id="9786191at2"/>
<dbReference type="AlphaFoldDB" id="A0A238U5P8"/>
<feature type="chain" id="PRO_5012692265" evidence="1">
    <location>
        <begin position="23"/>
        <end position="120"/>
    </location>
</feature>
<keyword evidence="3" id="KW-1185">Reference proteome</keyword>
<dbReference type="KEGG" id="tje:TJEJU_0545"/>
<dbReference type="PROSITE" id="PS51257">
    <property type="entry name" value="PROKAR_LIPOPROTEIN"/>
    <property type="match status" value="1"/>
</dbReference>
<protein>
    <submittedName>
        <fullName evidence="2">WD40 repeat protein</fullName>
    </submittedName>
</protein>
<evidence type="ECO:0000313" key="2">
    <source>
        <dbReference type="EMBL" id="SNR14326.1"/>
    </source>
</evidence>
<evidence type="ECO:0000256" key="1">
    <source>
        <dbReference type="SAM" id="SignalP"/>
    </source>
</evidence>
<evidence type="ECO:0000313" key="3">
    <source>
        <dbReference type="Proteomes" id="UP000215214"/>
    </source>
</evidence>
<accession>A0A238U5P8</accession>
<feature type="signal peptide" evidence="1">
    <location>
        <begin position="1"/>
        <end position="22"/>
    </location>
</feature>
<sequence>MKSRIYPIILFSLLVLSSCSTSEVPIEQLPIVQPTEQITYEKDVKNIISNSCATTNCHDDVSPAAGLALTNFDRVRNAAENGNLFGRINNSANPMPPSGLLPTSTRNIISQWRADGYLEE</sequence>